<gene>
    <name evidence="2" type="ORF">TrST_g12471</name>
</gene>
<dbReference type="SMART" id="SM00558">
    <property type="entry name" value="JmjC"/>
    <property type="match status" value="1"/>
</dbReference>
<feature type="domain" description="JmjC" evidence="1">
    <location>
        <begin position="241"/>
        <end position="429"/>
    </location>
</feature>
<dbReference type="InterPro" id="IPR041667">
    <property type="entry name" value="Cupin_8"/>
</dbReference>
<dbReference type="PROSITE" id="PS51184">
    <property type="entry name" value="JMJC"/>
    <property type="match status" value="1"/>
</dbReference>
<evidence type="ECO:0000259" key="1">
    <source>
        <dbReference type="PROSITE" id="PS51184"/>
    </source>
</evidence>
<accession>A0A9W7B1M2</accession>
<dbReference type="SUPFAM" id="SSF51197">
    <property type="entry name" value="Clavaminate synthase-like"/>
    <property type="match status" value="1"/>
</dbReference>
<evidence type="ECO:0000313" key="3">
    <source>
        <dbReference type="Proteomes" id="UP001165085"/>
    </source>
</evidence>
<evidence type="ECO:0000313" key="2">
    <source>
        <dbReference type="EMBL" id="GMH77890.1"/>
    </source>
</evidence>
<dbReference type="OrthoDB" id="47172at2759"/>
<protein>
    <recommendedName>
        <fullName evidence="1">JmjC domain-containing protein</fullName>
    </recommendedName>
</protein>
<dbReference type="PANTHER" id="PTHR12461:SF101">
    <property type="entry name" value="TRNA WYBUTOSINE-SYNTHESIZING PROTEIN 4"/>
    <property type="match status" value="1"/>
</dbReference>
<dbReference type="EMBL" id="BRXY01000214">
    <property type="protein sequence ID" value="GMH77890.1"/>
    <property type="molecule type" value="Genomic_DNA"/>
</dbReference>
<dbReference type="Proteomes" id="UP001165085">
    <property type="component" value="Unassembled WGS sequence"/>
</dbReference>
<sequence>MTDRDAKRRRVVSAADLPLLPCLVALPLDLSSAHWAGSDVCAKLVAAYENHTNGGGLGAPDHELSLKAREATFEGVQRGEEGSNDVYALGSLLVARSFCFREEWKESLRAIDLALIRAGPVRWGVWFRPYEVLASRGNLASVGIVAKDEKEEKEKKEEKEGERPAYFGGGRTIPVEKDLTEDRFKAEYLTKAPVVMRVKNVNLTEDILRRRGAERLVPVETCNVADKKRSYLCDSWDRQVMSLREYYDDYVEKDSTNGRSGYLAQWPLLEQISFPVPDVEGFCIHSKTDNEAPEGCEKEKGSLKSVWVGANTISPLHHDPYENWIVQCWGRKYFRLYDFKDTSSVYPMSGERCNTSTVEDPLKPDVRKHPLMKDVAYWECILEEGEALYIPRHWWHYVRGVGGGGSVSFWWGARMAAIKEEGGAWASVY</sequence>
<keyword evidence="3" id="KW-1185">Reference proteome</keyword>
<dbReference type="PANTHER" id="PTHR12461">
    <property type="entry name" value="HYPOXIA-INDUCIBLE FACTOR 1 ALPHA INHIBITOR-RELATED"/>
    <property type="match status" value="1"/>
</dbReference>
<proteinExistence type="predicted"/>
<name>A0A9W7B1M2_9STRA</name>
<dbReference type="Pfam" id="PF13621">
    <property type="entry name" value="Cupin_8"/>
    <property type="match status" value="1"/>
</dbReference>
<reference evidence="3" key="1">
    <citation type="journal article" date="2023" name="Commun. Biol.">
        <title>Genome analysis of Parmales, the sister group of diatoms, reveals the evolutionary specialization of diatoms from phago-mixotrophs to photoautotrophs.</title>
        <authorList>
            <person name="Ban H."/>
            <person name="Sato S."/>
            <person name="Yoshikawa S."/>
            <person name="Yamada K."/>
            <person name="Nakamura Y."/>
            <person name="Ichinomiya M."/>
            <person name="Sato N."/>
            <person name="Blanc-Mathieu R."/>
            <person name="Endo H."/>
            <person name="Kuwata A."/>
            <person name="Ogata H."/>
        </authorList>
    </citation>
    <scope>NUCLEOTIDE SEQUENCE [LARGE SCALE GENOMIC DNA]</scope>
    <source>
        <strain evidence="3">NIES 3701</strain>
    </source>
</reference>
<organism evidence="2 3">
    <name type="scientific">Triparma strigata</name>
    <dbReference type="NCBI Taxonomy" id="1606541"/>
    <lineage>
        <taxon>Eukaryota</taxon>
        <taxon>Sar</taxon>
        <taxon>Stramenopiles</taxon>
        <taxon>Ochrophyta</taxon>
        <taxon>Bolidophyceae</taxon>
        <taxon>Parmales</taxon>
        <taxon>Triparmaceae</taxon>
        <taxon>Triparma</taxon>
    </lineage>
</organism>
<dbReference type="Gene3D" id="2.60.120.650">
    <property type="entry name" value="Cupin"/>
    <property type="match status" value="1"/>
</dbReference>
<comment type="caution">
    <text evidence="2">The sequence shown here is derived from an EMBL/GenBank/DDBJ whole genome shotgun (WGS) entry which is preliminary data.</text>
</comment>
<dbReference type="InterPro" id="IPR003347">
    <property type="entry name" value="JmjC_dom"/>
</dbReference>
<dbReference type="AlphaFoldDB" id="A0A9W7B1M2"/>